<dbReference type="EMBL" id="BGPR01009153">
    <property type="protein sequence ID" value="GBN38273.1"/>
    <property type="molecule type" value="Genomic_DNA"/>
</dbReference>
<dbReference type="AlphaFoldDB" id="A0A4Y2NH85"/>
<protein>
    <submittedName>
        <fullName evidence="2">Uncharacterized protein</fullName>
    </submittedName>
</protein>
<feature type="region of interest" description="Disordered" evidence="1">
    <location>
        <begin position="1"/>
        <end position="21"/>
    </location>
</feature>
<accession>A0A4Y2NH85</accession>
<evidence type="ECO:0000256" key="1">
    <source>
        <dbReference type="SAM" id="MobiDB-lite"/>
    </source>
</evidence>
<sequence length="78" mass="8674">MTRTAPELTPPSPSFHSTPAGGHMVPCVWCAVEGSDQRLLTFTLENETVFFPDKISIRGRLINNPMKVELPKSISDFE</sequence>
<dbReference type="Proteomes" id="UP000499080">
    <property type="component" value="Unassembled WGS sequence"/>
</dbReference>
<name>A0A4Y2NH85_ARAVE</name>
<comment type="caution">
    <text evidence="2">The sequence shown here is derived from an EMBL/GenBank/DDBJ whole genome shotgun (WGS) entry which is preliminary data.</text>
</comment>
<keyword evidence="3" id="KW-1185">Reference proteome</keyword>
<gene>
    <name evidence="2" type="ORF">AVEN_244999_1</name>
</gene>
<evidence type="ECO:0000313" key="2">
    <source>
        <dbReference type="EMBL" id="GBN38273.1"/>
    </source>
</evidence>
<reference evidence="2 3" key="1">
    <citation type="journal article" date="2019" name="Sci. Rep.">
        <title>Orb-weaving spider Araneus ventricosus genome elucidates the spidroin gene catalogue.</title>
        <authorList>
            <person name="Kono N."/>
            <person name="Nakamura H."/>
            <person name="Ohtoshi R."/>
            <person name="Moran D.A.P."/>
            <person name="Shinohara A."/>
            <person name="Yoshida Y."/>
            <person name="Fujiwara M."/>
            <person name="Mori M."/>
            <person name="Tomita M."/>
            <person name="Arakawa K."/>
        </authorList>
    </citation>
    <scope>NUCLEOTIDE SEQUENCE [LARGE SCALE GENOMIC DNA]</scope>
</reference>
<organism evidence="2 3">
    <name type="scientific">Araneus ventricosus</name>
    <name type="common">Orbweaver spider</name>
    <name type="synonym">Epeira ventricosa</name>
    <dbReference type="NCBI Taxonomy" id="182803"/>
    <lineage>
        <taxon>Eukaryota</taxon>
        <taxon>Metazoa</taxon>
        <taxon>Ecdysozoa</taxon>
        <taxon>Arthropoda</taxon>
        <taxon>Chelicerata</taxon>
        <taxon>Arachnida</taxon>
        <taxon>Araneae</taxon>
        <taxon>Araneomorphae</taxon>
        <taxon>Entelegynae</taxon>
        <taxon>Araneoidea</taxon>
        <taxon>Araneidae</taxon>
        <taxon>Araneus</taxon>
    </lineage>
</organism>
<proteinExistence type="predicted"/>
<evidence type="ECO:0000313" key="3">
    <source>
        <dbReference type="Proteomes" id="UP000499080"/>
    </source>
</evidence>